<evidence type="ECO:0000313" key="2">
    <source>
        <dbReference type="Proteomes" id="UP000790377"/>
    </source>
</evidence>
<dbReference type="EMBL" id="MU268322">
    <property type="protein sequence ID" value="KAH7904924.1"/>
    <property type="molecule type" value="Genomic_DNA"/>
</dbReference>
<reference evidence="1" key="1">
    <citation type="journal article" date="2021" name="New Phytol.">
        <title>Evolutionary innovations through gain and loss of genes in the ectomycorrhizal Boletales.</title>
        <authorList>
            <person name="Wu G."/>
            <person name="Miyauchi S."/>
            <person name="Morin E."/>
            <person name="Kuo A."/>
            <person name="Drula E."/>
            <person name="Varga T."/>
            <person name="Kohler A."/>
            <person name="Feng B."/>
            <person name="Cao Y."/>
            <person name="Lipzen A."/>
            <person name="Daum C."/>
            <person name="Hundley H."/>
            <person name="Pangilinan J."/>
            <person name="Johnson J."/>
            <person name="Barry K."/>
            <person name="LaButti K."/>
            <person name="Ng V."/>
            <person name="Ahrendt S."/>
            <person name="Min B."/>
            <person name="Choi I.G."/>
            <person name="Park H."/>
            <person name="Plett J.M."/>
            <person name="Magnuson J."/>
            <person name="Spatafora J.W."/>
            <person name="Nagy L.G."/>
            <person name="Henrissat B."/>
            <person name="Grigoriev I.V."/>
            <person name="Yang Z.L."/>
            <person name="Xu J."/>
            <person name="Martin F.M."/>
        </authorList>
    </citation>
    <scope>NUCLEOTIDE SEQUENCE</scope>
    <source>
        <strain evidence="1">ATCC 28755</strain>
    </source>
</reference>
<accession>A0ACB7ZW53</accession>
<evidence type="ECO:0000313" key="1">
    <source>
        <dbReference type="EMBL" id="KAH7904924.1"/>
    </source>
</evidence>
<proteinExistence type="predicted"/>
<organism evidence="1 2">
    <name type="scientific">Hygrophoropsis aurantiaca</name>
    <dbReference type="NCBI Taxonomy" id="72124"/>
    <lineage>
        <taxon>Eukaryota</taxon>
        <taxon>Fungi</taxon>
        <taxon>Dikarya</taxon>
        <taxon>Basidiomycota</taxon>
        <taxon>Agaricomycotina</taxon>
        <taxon>Agaricomycetes</taxon>
        <taxon>Agaricomycetidae</taxon>
        <taxon>Boletales</taxon>
        <taxon>Coniophorineae</taxon>
        <taxon>Hygrophoropsidaceae</taxon>
        <taxon>Hygrophoropsis</taxon>
    </lineage>
</organism>
<comment type="caution">
    <text evidence="1">The sequence shown here is derived from an EMBL/GenBank/DDBJ whole genome shotgun (WGS) entry which is preliminary data.</text>
</comment>
<gene>
    <name evidence="1" type="ORF">BJ138DRAFT_1165703</name>
</gene>
<keyword evidence="2" id="KW-1185">Reference proteome</keyword>
<sequence length="147" mass="15909">MLASARCAMLVSARCVGVGVDGVGWIVVSRIPARYDAFPYSRSVVDRRRQGLFVLRRHESTLPELAQPHYYHAFPPACSSACTSVVGVGFILVPLILLIPFVAGLVGWNIPRQQFPEQRGRAVLETDADSLANTRPCTVSVSARGSG</sequence>
<protein>
    <submittedName>
        <fullName evidence="1">Uncharacterized protein</fullName>
    </submittedName>
</protein>
<name>A0ACB7ZW53_9AGAM</name>
<dbReference type="Proteomes" id="UP000790377">
    <property type="component" value="Unassembled WGS sequence"/>
</dbReference>